<name>A0ABY4N2V6_9MICO</name>
<dbReference type="Gene3D" id="3.40.720.10">
    <property type="entry name" value="Alkaline Phosphatase, subunit A"/>
    <property type="match status" value="1"/>
</dbReference>
<dbReference type="EMBL" id="CP097218">
    <property type="protein sequence ID" value="UQN28873.1"/>
    <property type="molecule type" value="Genomic_DNA"/>
</dbReference>
<dbReference type="RefSeq" id="WP_249478004.1">
    <property type="nucleotide sequence ID" value="NZ_CP097218.1"/>
</dbReference>
<dbReference type="InterPro" id="IPR000917">
    <property type="entry name" value="Sulfatase_N"/>
</dbReference>
<dbReference type="Proteomes" id="UP001055868">
    <property type="component" value="Chromosome"/>
</dbReference>
<dbReference type="Pfam" id="PF00884">
    <property type="entry name" value="Sulfatase"/>
    <property type="match status" value="1"/>
</dbReference>
<reference evidence="5" key="1">
    <citation type="submission" date="2022-05" db="EMBL/GenBank/DDBJ databases">
        <title>Genomic analysis of Brachybacterium sp. CBA3104.</title>
        <authorList>
            <person name="Roh S.W."/>
            <person name="Kim Y.B."/>
            <person name="Kim Y."/>
        </authorList>
    </citation>
    <scope>NUCLEOTIDE SEQUENCE</scope>
    <source>
        <strain evidence="5">CBA3104</strain>
    </source>
</reference>
<organism evidence="5 6">
    <name type="scientific">Brachybacterium kimchii</name>
    <dbReference type="NCBI Taxonomy" id="2942909"/>
    <lineage>
        <taxon>Bacteria</taxon>
        <taxon>Bacillati</taxon>
        <taxon>Actinomycetota</taxon>
        <taxon>Actinomycetes</taxon>
        <taxon>Micrococcales</taxon>
        <taxon>Dermabacteraceae</taxon>
        <taxon>Brachybacterium</taxon>
    </lineage>
</organism>
<evidence type="ECO:0000313" key="5">
    <source>
        <dbReference type="EMBL" id="UQN28873.1"/>
    </source>
</evidence>
<accession>A0ABY4N2V6</accession>
<sequence>MPSEPTEPPARPNILILMTDQQRTGFTAGAGGPDSMPRVDALLEDGTRFERAYTSAPACVPARTSLLTGRFPSAHRVRQNSTPQQAVYSSDLLDVLRGRGYRLHFAGKPHMHAQPEDFDAYHGPFMHEGGPADSPEQEAFDAWLHELDHSVAHDPAPFGPEVQLPARIIDGAIRDLDARTGEDPFLLWVSFPEPHNPYQVPEPYFSMFDPAEVPDRTVGPEVLDRMGWRFRWLHSLIEEKRPGFDTEWRRLRANYLGMLRLIDDQIGRLLDRLGPVLDDTVVIVLSDHGDLVGEYGLQRKGAGLPEALVRIPLGVAGPGIASQRRAEPVSIVDVLPTLCELVGAPFPPGVQGRSLLPLLKGEEAPAEEFSTMYAEHGYGGVSYGEGDRPPLHFPYEGRSFDELNSVTQSGEMRMVVDGRYKLIADDLGTFSLHDLQEDPAEIHDLIDDPALAEVREGLLRRLALWMMRVADDLPVGAYRPREAPHNWRWAVPSAAEGHGPEGHEAEGLAAEEHTAAGRPADPPR</sequence>
<feature type="region of interest" description="Disordered" evidence="3">
    <location>
        <begin position="493"/>
        <end position="524"/>
    </location>
</feature>
<keyword evidence="6" id="KW-1185">Reference proteome</keyword>
<dbReference type="InterPro" id="IPR017850">
    <property type="entry name" value="Alkaline_phosphatase_core_sf"/>
</dbReference>
<feature type="domain" description="Sulfatase N-terminal" evidence="4">
    <location>
        <begin position="12"/>
        <end position="343"/>
    </location>
</feature>
<evidence type="ECO:0000256" key="2">
    <source>
        <dbReference type="ARBA" id="ARBA00022801"/>
    </source>
</evidence>
<evidence type="ECO:0000256" key="1">
    <source>
        <dbReference type="ARBA" id="ARBA00008779"/>
    </source>
</evidence>
<evidence type="ECO:0000256" key="3">
    <source>
        <dbReference type="SAM" id="MobiDB-lite"/>
    </source>
</evidence>
<proteinExistence type="inferred from homology"/>
<dbReference type="InterPro" id="IPR050738">
    <property type="entry name" value="Sulfatase"/>
</dbReference>
<dbReference type="PANTHER" id="PTHR42693:SF53">
    <property type="entry name" value="ENDO-4-O-SULFATASE"/>
    <property type="match status" value="1"/>
</dbReference>
<feature type="compositionally biased region" description="Basic and acidic residues" evidence="3">
    <location>
        <begin position="498"/>
        <end position="524"/>
    </location>
</feature>
<evidence type="ECO:0000259" key="4">
    <source>
        <dbReference type="Pfam" id="PF00884"/>
    </source>
</evidence>
<comment type="similarity">
    <text evidence="1">Belongs to the sulfatase family.</text>
</comment>
<protein>
    <submittedName>
        <fullName evidence="5">Sulfatase-like hydrolase/transferase</fullName>
    </submittedName>
</protein>
<evidence type="ECO:0000313" key="6">
    <source>
        <dbReference type="Proteomes" id="UP001055868"/>
    </source>
</evidence>
<gene>
    <name evidence="5" type="ORF">M4486_14755</name>
</gene>
<dbReference type="PANTHER" id="PTHR42693">
    <property type="entry name" value="ARYLSULFATASE FAMILY MEMBER"/>
    <property type="match status" value="1"/>
</dbReference>
<dbReference type="SUPFAM" id="SSF53649">
    <property type="entry name" value="Alkaline phosphatase-like"/>
    <property type="match status" value="1"/>
</dbReference>
<keyword evidence="2" id="KW-0378">Hydrolase</keyword>